<organism evidence="1 2">
    <name type="scientific">Diploptera punctata</name>
    <name type="common">Pacific beetle cockroach</name>
    <dbReference type="NCBI Taxonomy" id="6984"/>
    <lineage>
        <taxon>Eukaryota</taxon>
        <taxon>Metazoa</taxon>
        <taxon>Ecdysozoa</taxon>
        <taxon>Arthropoda</taxon>
        <taxon>Hexapoda</taxon>
        <taxon>Insecta</taxon>
        <taxon>Pterygota</taxon>
        <taxon>Neoptera</taxon>
        <taxon>Polyneoptera</taxon>
        <taxon>Dictyoptera</taxon>
        <taxon>Blattodea</taxon>
        <taxon>Blaberoidea</taxon>
        <taxon>Blaberidae</taxon>
        <taxon>Diplopterinae</taxon>
        <taxon>Diploptera</taxon>
    </lineage>
</organism>
<reference evidence="1" key="1">
    <citation type="journal article" date="2023" name="IScience">
        <title>Live-bearing cockroach genome reveals convergent evolutionary mechanisms linked to viviparity in insects and beyond.</title>
        <authorList>
            <person name="Fouks B."/>
            <person name="Harrison M.C."/>
            <person name="Mikhailova A.A."/>
            <person name="Marchal E."/>
            <person name="English S."/>
            <person name="Carruthers M."/>
            <person name="Jennings E.C."/>
            <person name="Chiamaka E.L."/>
            <person name="Frigard R.A."/>
            <person name="Pippel M."/>
            <person name="Attardo G.M."/>
            <person name="Benoit J.B."/>
            <person name="Bornberg-Bauer E."/>
            <person name="Tobe S.S."/>
        </authorList>
    </citation>
    <scope>NUCLEOTIDE SEQUENCE</scope>
    <source>
        <strain evidence="1">Stay&amp;Tobe</strain>
    </source>
</reference>
<evidence type="ECO:0000313" key="2">
    <source>
        <dbReference type="Proteomes" id="UP001233999"/>
    </source>
</evidence>
<gene>
    <name evidence="1" type="ORF">L9F63_013764</name>
</gene>
<dbReference type="EMBL" id="JASPKZ010002703">
    <property type="protein sequence ID" value="KAJ9594948.1"/>
    <property type="molecule type" value="Genomic_DNA"/>
</dbReference>
<comment type="caution">
    <text evidence="1">The sequence shown here is derived from an EMBL/GenBank/DDBJ whole genome shotgun (WGS) entry which is preliminary data.</text>
</comment>
<dbReference type="AlphaFoldDB" id="A0AAD8A9J8"/>
<name>A0AAD8A9J8_DIPPU</name>
<protein>
    <submittedName>
        <fullName evidence="1">Uncharacterized protein</fullName>
    </submittedName>
</protein>
<proteinExistence type="predicted"/>
<keyword evidence="2" id="KW-1185">Reference proteome</keyword>
<reference evidence="1" key="2">
    <citation type="submission" date="2023-05" db="EMBL/GenBank/DDBJ databases">
        <authorList>
            <person name="Fouks B."/>
        </authorList>
    </citation>
    <scope>NUCLEOTIDE SEQUENCE</scope>
    <source>
        <strain evidence="1">Stay&amp;Tobe</strain>
        <tissue evidence="1">Testes</tissue>
    </source>
</reference>
<accession>A0AAD8A9J8</accession>
<evidence type="ECO:0000313" key="1">
    <source>
        <dbReference type="EMBL" id="KAJ9594948.1"/>
    </source>
</evidence>
<dbReference type="Proteomes" id="UP001233999">
    <property type="component" value="Unassembled WGS sequence"/>
</dbReference>
<feature type="non-terminal residue" evidence="1">
    <location>
        <position position="146"/>
    </location>
</feature>
<sequence>MEIGFPLHLIYDQVNFTNRGMSHCGMQAFTADVSPSTAEGIFSGERFQLLLPYLLTSQLNKRLVGYLLANRLNIEGYKFVLKSKVQLFLLSFFFLRFIQSIFLKFIVITIEHENVMIAVKDLPSIRLIYLIIVDTLHPSFTIRGSR</sequence>